<gene>
    <name evidence="10" type="ORF">IAA84_10145</name>
</gene>
<evidence type="ECO:0000256" key="6">
    <source>
        <dbReference type="ARBA" id="ARBA00022801"/>
    </source>
</evidence>
<dbReference type="PANTHER" id="PTHR43576">
    <property type="entry name" value="ALPHA-L-ARABINOFURANOSIDASE C-RELATED"/>
    <property type="match status" value="1"/>
</dbReference>
<keyword evidence="8" id="KW-0326">Glycosidase</keyword>
<dbReference type="Pfam" id="PF06964">
    <property type="entry name" value="Alpha-L-AF_C"/>
    <property type="match status" value="1"/>
</dbReference>
<sequence length="499" mass="55583">MKHARMTLDKAFQIGPIDPRIYGSFLEHMGRAIYEGIYEPGHPAADEQGFRTDVIRLVRDLGVPIVRYPGGNFVSGFQWEDSVGSHRPHRLDLAWFATEPNAVGLHEFCDWCEKAQTAPMYCVNLGTRGPEQARDVVEYANHPSGSKFSDMRIANGKKEPLNIKLWCLGNEMDGPWQMGSKTAQEYARIANESAKMMKWVDPSIELVACGSSGFEMPTFGSWEWTVLDECYDNIDYISLHRYYGNPTGKTSDFLARTMDMDAFIRSVIALCDAVKGKKHAKKSIHLSFDEWNIIYHTGDQEAYLRSMRWGQAVHRAEDVYNFEDALLTGSILITLLRNADRVKIACLAQLVNVIAPIMTRGGGGCWAQTTYYPFMHASRYGRGAALRAAVDSPVYDCVDYEGVPFIDATATLADDGSVTVFCVNRSTTEPFALDMDLHGFGALRIGEHILLHNDDAKAVNTESAPYTVVPTPGPGGCIDGEKATLHIPALSWNVIRFVR</sequence>
<dbReference type="Proteomes" id="UP000824140">
    <property type="component" value="Unassembled WGS sequence"/>
</dbReference>
<dbReference type="Pfam" id="PF22848">
    <property type="entry name" value="ASD1_dom"/>
    <property type="match status" value="1"/>
</dbReference>
<dbReference type="EMBL" id="DVJN01000195">
    <property type="protein sequence ID" value="HIS93364.1"/>
    <property type="molecule type" value="Genomic_DNA"/>
</dbReference>
<dbReference type="EC" id="3.2.1.55" evidence="5"/>
<evidence type="ECO:0000313" key="11">
    <source>
        <dbReference type="Proteomes" id="UP000824140"/>
    </source>
</evidence>
<dbReference type="InterPro" id="IPR017853">
    <property type="entry name" value="GH"/>
</dbReference>
<dbReference type="InterPro" id="IPR010720">
    <property type="entry name" value="Alpha-L-AF_C"/>
</dbReference>
<evidence type="ECO:0000256" key="5">
    <source>
        <dbReference type="ARBA" id="ARBA00012670"/>
    </source>
</evidence>
<dbReference type="SUPFAM" id="SSF51445">
    <property type="entry name" value="(Trans)glycosidases"/>
    <property type="match status" value="1"/>
</dbReference>
<dbReference type="SUPFAM" id="SSF51011">
    <property type="entry name" value="Glycosyl hydrolase domain"/>
    <property type="match status" value="1"/>
</dbReference>
<evidence type="ECO:0000256" key="3">
    <source>
        <dbReference type="ARBA" id="ARBA00007186"/>
    </source>
</evidence>
<comment type="catalytic activity">
    <reaction evidence="1">
        <text>Hydrolysis of terminal non-reducing alpha-L-arabinofuranoside residues in alpha-L-arabinosides.</text>
        <dbReference type="EC" id="3.2.1.55"/>
    </reaction>
</comment>
<protein>
    <recommendedName>
        <fullName evidence="5">non-reducing end alpha-L-arabinofuranosidase</fullName>
        <ecNumber evidence="5">3.2.1.55</ecNumber>
    </recommendedName>
</protein>
<dbReference type="Gene3D" id="3.20.20.80">
    <property type="entry name" value="Glycosidases"/>
    <property type="match status" value="1"/>
</dbReference>
<dbReference type="PANTHER" id="PTHR43576:SF3">
    <property type="entry name" value="ALPHA-L-ARABINOFURANOSIDASE C"/>
    <property type="match status" value="1"/>
</dbReference>
<keyword evidence="6" id="KW-0378">Hydrolase</keyword>
<accession>A0A9D1G1H6</accession>
<dbReference type="SMART" id="SM00813">
    <property type="entry name" value="Alpha-L-AF_C"/>
    <property type="match status" value="1"/>
</dbReference>
<dbReference type="GO" id="GO:0000272">
    <property type="term" value="P:polysaccharide catabolic process"/>
    <property type="evidence" value="ECO:0007669"/>
    <property type="project" value="TreeGrafter"/>
</dbReference>
<evidence type="ECO:0000256" key="2">
    <source>
        <dbReference type="ARBA" id="ARBA00004881"/>
    </source>
</evidence>
<evidence type="ECO:0000256" key="4">
    <source>
        <dbReference type="ARBA" id="ARBA00011165"/>
    </source>
</evidence>
<dbReference type="InterPro" id="IPR013780">
    <property type="entry name" value="Glyco_hydro_b"/>
</dbReference>
<dbReference type="InterPro" id="IPR055235">
    <property type="entry name" value="ASD1_cat"/>
</dbReference>
<dbReference type="AlphaFoldDB" id="A0A9D1G1H6"/>
<comment type="subunit">
    <text evidence="4">Homohexamer; trimer of dimers.</text>
</comment>
<evidence type="ECO:0000259" key="9">
    <source>
        <dbReference type="SMART" id="SM00813"/>
    </source>
</evidence>
<comment type="pathway">
    <text evidence="2">Glycan metabolism.</text>
</comment>
<dbReference type="GO" id="GO:0046556">
    <property type="term" value="F:alpha-L-arabinofuranosidase activity"/>
    <property type="evidence" value="ECO:0007669"/>
    <property type="project" value="UniProtKB-EC"/>
</dbReference>
<evidence type="ECO:0000256" key="1">
    <source>
        <dbReference type="ARBA" id="ARBA00001462"/>
    </source>
</evidence>
<dbReference type="GO" id="GO:0046373">
    <property type="term" value="P:L-arabinose metabolic process"/>
    <property type="evidence" value="ECO:0007669"/>
    <property type="project" value="InterPro"/>
</dbReference>
<organism evidence="10 11">
    <name type="scientific">Candidatus Alectryocaccomicrobium excrementavium</name>
    <dbReference type="NCBI Taxonomy" id="2840668"/>
    <lineage>
        <taxon>Bacteria</taxon>
        <taxon>Bacillati</taxon>
        <taxon>Bacillota</taxon>
        <taxon>Clostridia</taxon>
        <taxon>Candidatus Alectryocaccomicrobium</taxon>
    </lineage>
</organism>
<keyword evidence="7" id="KW-0119">Carbohydrate metabolism</keyword>
<reference evidence="10" key="2">
    <citation type="journal article" date="2021" name="PeerJ">
        <title>Extensive microbial diversity within the chicken gut microbiome revealed by metagenomics and culture.</title>
        <authorList>
            <person name="Gilroy R."/>
            <person name="Ravi A."/>
            <person name="Getino M."/>
            <person name="Pursley I."/>
            <person name="Horton D.L."/>
            <person name="Alikhan N.F."/>
            <person name="Baker D."/>
            <person name="Gharbi K."/>
            <person name="Hall N."/>
            <person name="Watson M."/>
            <person name="Adriaenssens E.M."/>
            <person name="Foster-Nyarko E."/>
            <person name="Jarju S."/>
            <person name="Secka A."/>
            <person name="Antonio M."/>
            <person name="Oren A."/>
            <person name="Chaudhuri R.R."/>
            <person name="La Ragione R."/>
            <person name="Hildebrand F."/>
            <person name="Pallen M.J."/>
        </authorList>
    </citation>
    <scope>NUCLEOTIDE SEQUENCE</scope>
    <source>
        <strain evidence="10">13766</strain>
    </source>
</reference>
<feature type="domain" description="Alpha-L-arabinofuranosidase C-terminal" evidence="9">
    <location>
        <begin position="289"/>
        <end position="491"/>
    </location>
</feature>
<evidence type="ECO:0000313" key="10">
    <source>
        <dbReference type="EMBL" id="HIS93364.1"/>
    </source>
</evidence>
<evidence type="ECO:0000256" key="7">
    <source>
        <dbReference type="ARBA" id="ARBA00023277"/>
    </source>
</evidence>
<proteinExistence type="inferred from homology"/>
<reference evidence="10" key="1">
    <citation type="submission" date="2020-10" db="EMBL/GenBank/DDBJ databases">
        <authorList>
            <person name="Gilroy R."/>
        </authorList>
    </citation>
    <scope>NUCLEOTIDE SEQUENCE</scope>
    <source>
        <strain evidence="10">13766</strain>
    </source>
</reference>
<comment type="similarity">
    <text evidence="3">Belongs to the glycosyl hydrolase 51 family.</text>
</comment>
<evidence type="ECO:0000256" key="8">
    <source>
        <dbReference type="ARBA" id="ARBA00023295"/>
    </source>
</evidence>
<comment type="caution">
    <text evidence="10">The sequence shown here is derived from an EMBL/GenBank/DDBJ whole genome shotgun (WGS) entry which is preliminary data.</text>
</comment>
<dbReference type="Gene3D" id="2.60.40.1180">
    <property type="entry name" value="Golgi alpha-mannosidase II"/>
    <property type="match status" value="1"/>
</dbReference>
<name>A0A9D1G1H6_9FIRM</name>